<dbReference type="CDD" id="cd00093">
    <property type="entry name" value="HTH_XRE"/>
    <property type="match status" value="1"/>
</dbReference>
<dbReference type="Proteomes" id="UP000625079">
    <property type="component" value="Unassembled WGS sequence"/>
</dbReference>
<dbReference type="Proteomes" id="UP000593880">
    <property type="component" value="Chromosome"/>
</dbReference>
<feature type="domain" description="HTH cro/C1-type" evidence="2">
    <location>
        <begin position="24"/>
        <end position="78"/>
    </location>
</feature>
<evidence type="ECO:0000313" key="3">
    <source>
        <dbReference type="EMBL" id="GGI28838.1"/>
    </source>
</evidence>
<dbReference type="InterPro" id="IPR010982">
    <property type="entry name" value="Lambda_DNA-bd_dom_sf"/>
</dbReference>
<dbReference type="EMBL" id="CP030057">
    <property type="protein sequence ID" value="QOZ63395.1"/>
    <property type="molecule type" value="Genomic_DNA"/>
</dbReference>
<evidence type="ECO:0000259" key="2">
    <source>
        <dbReference type="PROSITE" id="PS50943"/>
    </source>
</evidence>
<dbReference type="InterPro" id="IPR001387">
    <property type="entry name" value="Cro/C1-type_HTH"/>
</dbReference>
<proteinExistence type="predicted"/>
<evidence type="ECO:0000256" key="1">
    <source>
        <dbReference type="SAM" id="MobiDB-lite"/>
    </source>
</evidence>
<reference evidence="3" key="3">
    <citation type="submission" date="2022-12" db="EMBL/GenBank/DDBJ databases">
        <authorList>
            <person name="Sun Q."/>
            <person name="Zhou Y."/>
        </authorList>
    </citation>
    <scope>NUCLEOTIDE SEQUENCE</scope>
    <source>
        <strain evidence="3">CGMCC 1.15034</strain>
    </source>
</reference>
<evidence type="ECO:0000313" key="4">
    <source>
        <dbReference type="EMBL" id="QOZ63395.1"/>
    </source>
</evidence>
<organism evidence="3 6">
    <name type="scientific">Bradyrhizobium guangdongense</name>
    <dbReference type="NCBI Taxonomy" id="1325090"/>
    <lineage>
        <taxon>Bacteria</taxon>
        <taxon>Pseudomonadati</taxon>
        <taxon>Pseudomonadota</taxon>
        <taxon>Alphaproteobacteria</taxon>
        <taxon>Hyphomicrobiales</taxon>
        <taxon>Nitrobacteraceae</taxon>
        <taxon>Bradyrhizobium</taxon>
    </lineage>
</organism>
<dbReference type="EMBL" id="BMHC01000013">
    <property type="protein sequence ID" value="GGI28838.1"/>
    <property type="molecule type" value="Genomic_DNA"/>
</dbReference>
<evidence type="ECO:0000313" key="5">
    <source>
        <dbReference type="Proteomes" id="UP000593880"/>
    </source>
</evidence>
<name>A0A410VF82_9BRAD</name>
<dbReference type="AlphaFoldDB" id="A0A410VF82"/>
<keyword evidence="5" id="KW-1185">Reference proteome</keyword>
<dbReference type="RefSeq" id="WP_128968980.1">
    <property type="nucleotide sequence ID" value="NZ_BMHC01000013.1"/>
</dbReference>
<protein>
    <submittedName>
        <fullName evidence="3">Transcriptional regulator</fullName>
    </submittedName>
</protein>
<reference evidence="4 5" key="2">
    <citation type="submission" date="2018-06" db="EMBL/GenBank/DDBJ databases">
        <title>Comparative genomics of rhizobia nodulating Arachis hypogaea in China.</title>
        <authorList>
            <person name="Li Y."/>
        </authorList>
    </citation>
    <scope>NUCLEOTIDE SEQUENCE [LARGE SCALE GENOMIC DNA]</scope>
    <source>
        <strain evidence="4 5">CCBAU 51658</strain>
    </source>
</reference>
<dbReference type="PROSITE" id="PS50943">
    <property type="entry name" value="HTH_CROC1"/>
    <property type="match status" value="1"/>
</dbReference>
<evidence type="ECO:0000313" key="6">
    <source>
        <dbReference type="Proteomes" id="UP000625079"/>
    </source>
</evidence>
<dbReference type="SUPFAM" id="SSF47413">
    <property type="entry name" value="lambda repressor-like DNA-binding domains"/>
    <property type="match status" value="1"/>
</dbReference>
<reference evidence="3" key="1">
    <citation type="journal article" date="2014" name="Int. J. Syst. Evol. Microbiol.">
        <title>Complete genome sequence of Corynebacterium casei LMG S-19264T (=DSM 44701T), isolated from a smear-ripened cheese.</title>
        <authorList>
            <consortium name="US DOE Joint Genome Institute (JGI-PGF)"/>
            <person name="Walter F."/>
            <person name="Albersmeier A."/>
            <person name="Kalinowski J."/>
            <person name="Ruckert C."/>
        </authorList>
    </citation>
    <scope>NUCLEOTIDE SEQUENCE</scope>
    <source>
        <strain evidence="3">CGMCC 1.15034</strain>
    </source>
</reference>
<dbReference type="GO" id="GO:0003677">
    <property type="term" value="F:DNA binding"/>
    <property type="evidence" value="ECO:0007669"/>
    <property type="project" value="InterPro"/>
</dbReference>
<accession>A0A410VF82</accession>
<dbReference type="Gene3D" id="1.10.260.40">
    <property type="entry name" value="lambda repressor-like DNA-binding domains"/>
    <property type="match status" value="1"/>
</dbReference>
<feature type="compositionally biased region" description="Polar residues" evidence="1">
    <location>
        <begin position="1"/>
        <end position="14"/>
    </location>
</feature>
<dbReference type="OrthoDB" id="7402760at2"/>
<dbReference type="SMART" id="SM00530">
    <property type="entry name" value="HTH_XRE"/>
    <property type="match status" value="1"/>
</dbReference>
<feature type="region of interest" description="Disordered" evidence="1">
    <location>
        <begin position="1"/>
        <end position="20"/>
    </location>
</feature>
<gene>
    <name evidence="3" type="ORF">GCM10010987_51400</name>
    <name evidence="4" type="ORF">XH86_35190</name>
</gene>
<sequence length="266" mass="29132">MQTPDKLNDGQLSDEQSREVADTIREEIARRRISRQALAEQAKLSLSTLEKALGGRRPFTLATTVRLEQALGVSLRKSAAAPSPTAGSDVAPDSLGAYSHRAVTWLEGVFVTLRPSFGDKDAIFAYRTEIVWEPNVSSLVFREGERTDAAYEHTGEVAVPHQSGFIYLVINKHGQHRVITVSRPTVAGEMYGIISTLRAGPGSQLTPVAAPIAYVPLRNVAKPSWGRVGPDDANHPLYRDHLRRTVDESFALFLPVSAPLQAEQKK</sequence>